<feature type="region of interest" description="Disordered" evidence="3">
    <location>
        <begin position="211"/>
        <end position="231"/>
    </location>
</feature>
<evidence type="ECO:0000256" key="1">
    <source>
        <dbReference type="ARBA" id="ARBA00022658"/>
    </source>
</evidence>
<reference evidence="6 7" key="1">
    <citation type="submission" date="2012-04" db="EMBL/GenBank/DDBJ databases">
        <title>The Genome Sequence of Saprolegnia declina VS20.</title>
        <authorList>
            <consortium name="The Broad Institute Genome Sequencing Platform"/>
            <person name="Russ C."/>
            <person name="Nusbaum C."/>
            <person name="Tyler B."/>
            <person name="van West P."/>
            <person name="Dieguez-Uribeondo J."/>
            <person name="de Bruijn I."/>
            <person name="Tripathy S."/>
            <person name="Jiang R."/>
            <person name="Young S.K."/>
            <person name="Zeng Q."/>
            <person name="Gargeya S."/>
            <person name="Fitzgerald M."/>
            <person name="Haas B."/>
            <person name="Abouelleil A."/>
            <person name="Alvarado L."/>
            <person name="Arachchi H.M."/>
            <person name="Berlin A."/>
            <person name="Chapman S.B."/>
            <person name="Goldberg J."/>
            <person name="Griggs A."/>
            <person name="Gujja S."/>
            <person name="Hansen M."/>
            <person name="Howarth C."/>
            <person name="Imamovic A."/>
            <person name="Larimer J."/>
            <person name="McCowen C."/>
            <person name="Montmayeur A."/>
            <person name="Murphy C."/>
            <person name="Neiman D."/>
            <person name="Pearson M."/>
            <person name="Priest M."/>
            <person name="Roberts A."/>
            <person name="Saif S."/>
            <person name="Shea T."/>
            <person name="Sisk P."/>
            <person name="Sykes S."/>
            <person name="Wortman J."/>
            <person name="Nusbaum C."/>
            <person name="Birren B."/>
        </authorList>
    </citation>
    <scope>NUCLEOTIDE SEQUENCE [LARGE SCALE GENOMIC DNA]</scope>
    <source>
        <strain evidence="6 7">VS20</strain>
    </source>
</reference>
<organism evidence="6 7">
    <name type="scientific">Saprolegnia diclina (strain VS20)</name>
    <dbReference type="NCBI Taxonomy" id="1156394"/>
    <lineage>
        <taxon>Eukaryota</taxon>
        <taxon>Sar</taxon>
        <taxon>Stramenopiles</taxon>
        <taxon>Oomycota</taxon>
        <taxon>Saprolegniomycetes</taxon>
        <taxon>Saprolegniales</taxon>
        <taxon>Saprolegniaceae</taxon>
        <taxon>Saprolegnia</taxon>
    </lineage>
</organism>
<dbReference type="PANTHER" id="PTHR23113">
    <property type="entry name" value="GUANINE NUCLEOTIDE EXCHANGE FACTOR"/>
    <property type="match status" value="1"/>
</dbReference>
<dbReference type="RefSeq" id="XP_008619626.1">
    <property type="nucleotide sequence ID" value="XM_008621404.1"/>
</dbReference>
<protein>
    <recommendedName>
        <fullName evidence="8">Ras-GEF domain-containing protein</fullName>
    </recommendedName>
</protein>
<dbReference type="PANTHER" id="PTHR23113:SF365">
    <property type="entry name" value="RAS-GEF DOMAIN-CONTAINING PROTEIN"/>
    <property type="match status" value="1"/>
</dbReference>
<keyword evidence="1 2" id="KW-0344">Guanine-nucleotide releasing factor</keyword>
<sequence length="830" mass="91139">MATEAKRGIVGVRGTWMWRDRDVVISKTGDLFVYRKGTSTLKLKIHLWDPAVQITFHADDTLLQIKTRSDDVLFDCKETSHRDAWLAAIYTVQAAAPPVRSSSAPGVVALDDSDDSDDGDFEIYADETETLAAFQNVRRSITCDLGVDASDGNDTATLNEAEKAKHWNALAAFIEHVDGAGRSVLLHWDVLLTLPVGLSMANLLTALGERNRPATSPTAAPQARPRKTSASQKTLVTAFVRDLLFHPTYGHRLGKDATMAANVHLIDKYFPHCRLRRFSNLDDKDLPVVVAAHQLVEPSPPPTISVRLMPQRGNRHILLSDKAIAPASTPPPPRGSSPLATLQTLRSVLENHRLTPEAFAEQCTLFHRSQLGKVPLPTFLGPATDEQKAISDHFNKLTAYLVWSVIAEESPLERAQAIETITAIAVAANGHDLNNFHLVMASIGCLGDTPLMPSRLPATWKRVRAKCKAQLFELRSLCDHNGGFETLRKKQLLMSGTAATLPFLGVVGAALERLRTTPLFTGGRIDVEKLTRQYDALCVVENALERSYVFEPHASIQAFLQGLPPPMDGLQSRSLALQSIEASYGSTSTFRVASFGDGPPRWSSTSSEASRVVPFKYACALQRTVPDAKDRLALYMELLLVSDKTPVLKLVQSLLRDVHESLFRTSTQATCDLLVARWDGLVTAMVTYCLPEIVDVVGPDGALEPLLYESVIRAVFPAFARGVYCKVVAEHTTTSIERRMRDPSIQLHPLDALVAPTSPIHALQLIADVLATLPTAAAEYEFQKVLHTSRVPNPRALRVFMAASLDPTKLRDTLRHALAVYTRCIVDLAE</sequence>
<dbReference type="STRING" id="1156394.T0Q0N0"/>
<dbReference type="PROSITE" id="PS50009">
    <property type="entry name" value="RASGEF_CAT"/>
    <property type="match status" value="1"/>
</dbReference>
<dbReference type="OrthoDB" id="546434at2759"/>
<dbReference type="PROSITE" id="PS50003">
    <property type="entry name" value="PH_DOMAIN"/>
    <property type="match status" value="1"/>
</dbReference>
<keyword evidence="7" id="KW-1185">Reference proteome</keyword>
<dbReference type="InParanoid" id="T0Q0N0"/>
<accession>T0Q0N0</accession>
<evidence type="ECO:0000256" key="2">
    <source>
        <dbReference type="PROSITE-ProRule" id="PRU00168"/>
    </source>
</evidence>
<dbReference type="SMART" id="SM00147">
    <property type="entry name" value="RasGEF"/>
    <property type="match status" value="1"/>
</dbReference>
<dbReference type="Proteomes" id="UP000030762">
    <property type="component" value="Unassembled WGS sequence"/>
</dbReference>
<dbReference type="GeneID" id="19955965"/>
<dbReference type="GO" id="GO:0005085">
    <property type="term" value="F:guanyl-nucleotide exchange factor activity"/>
    <property type="evidence" value="ECO:0007669"/>
    <property type="project" value="UniProtKB-KW"/>
</dbReference>
<dbReference type="InterPro" id="IPR001849">
    <property type="entry name" value="PH_domain"/>
</dbReference>
<evidence type="ECO:0000259" key="5">
    <source>
        <dbReference type="PROSITE" id="PS50009"/>
    </source>
</evidence>
<dbReference type="SUPFAM" id="SSF48366">
    <property type="entry name" value="Ras GEF"/>
    <property type="match status" value="1"/>
</dbReference>
<dbReference type="InterPro" id="IPR036964">
    <property type="entry name" value="RASGEF_cat_dom_sf"/>
</dbReference>
<dbReference type="InterPro" id="IPR008937">
    <property type="entry name" value="Ras-like_GEF"/>
</dbReference>
<dbReference type="eggNOG" id="ENOG502SHGF">
    <property type="taxonomic scope" value="Eukaryota"/>
</dbReference>
<name>T0Q0N0_SAPDV</name>
<dbReference type="InterPro" id="IPR023578">
    <property type="entry name" value="Ras_GEF_dom_sf"/>
</dbReference>
<feature type="domain" description="Ras-GEF" evidence="5">
    <location>
        <begin position="355"/>
        <end position="580"/>
    </location>
</feature>
<dbReference type="InterPro" id="IPR001895">
    <property type="entry name" value="RASGEF_cat_dom"/>
</dbReference>
<dbReference type="GO" id="GO:0007264">
    <property type="term" value="P:small GTPase-mediated signal transduction"/>
    <property type="evidence" value="ECO:0007669"/>
    <property type="project" value="InterPro"/>
</dbReference>
<dbReference type="AlphaFoldDB" id="T0Q0N0"/>
<evidence type="ECO:0000313" key="7">
    <source>
        <dbReference type="Proteomes" id="UP000030762"/>
    </source>
</evidence>
<dbReference type="Gene3D" id="1.10.840.10">
    <property type="entry name" value="Ras guanine-nucleotide exchange factors catalytic domain"/>
    <property type="match status" value="1"/>
</dbReference>
<evidence type="ECO:0000256" key="3">
    <source>
        <dbReference type="SAM" id="MobiDB-lite"/>
    </source>
</evidence>
<dbReference type="OMA" id="CKETSHR"/>
<feature type="domain" description="PH" evidence="4">
    <location>
        <begin position="3"/>
        <end position="94"/>
    </location>
</feature>
<dbReference type="VEuPathDB" id="FungiDB:SDRG_15238"/>
<gene>
    <name evidence="6" type="ORF">SDRG_15238</name>
</gene>
<dbReference type="EMBL" id="JH767218">
    <property type="protein sequence ID" value="EQC26905.1"/>
    <property type="molecule type" value="Genomic_DNA"/>
</dbReference>
<evidence type="ECO:0000259" key="4">
    <source>
        <dbReference type="PROSITE" id="PS50003"/>
    </source>
</evidence>
<proteinExistence type="predicted"/>
<dbReference type="Pfam" id="PF00617">
    <property type="entry name" value="RasGEF"/>
    <property type="match status" value="1"/>
</dbReference>
<evidence type="ECO:0000313" key="6">
    <source>
        <dbReference type="EMBL" id="EQC26905.1"/>
    </source>
</evidence>
<evidence type="ECO:0008006" key="8">
    <source>
        <dbReference type="Google" id="ProtNLM"/>
    </source>
</evidence>